<comment type="miscellaneous">
    <text evidence="17">Bacitracin is thought to be involved in the inhibition of peptidoglycan synthesis by sequestering undecaprenyl diphosphate, thereby reducing the pool of lipid carrier available.</text>
</comment>
<dbReference type="GO" id="GO:0046677">
    <property type="term" value="P:response to antibiotic"/>
    <property type="evidence" value="ECO:0007669"/>
    <property type="project" value="UniProtKB-UniRule"/>
</dbReference>
<reference evidence="18 19" key="1">
    <citation type="submission" date="2016-10" db="EMBL/GenBank/DDBJ databases">
        <title>Genome sequence of Rothia aeria strain JCM11412.</title>
        <authorList>
            <person name="Nambu T."/>
        </authorList>
    </citation>
    <scope>NUCLEOTIDE SEQUENCE [LARGE SCALE GENOMIC DNA]</scope>
    <source>
        <strain evidence="18 19">JCM 11412</strain>
    </source>
</reference>
<proteinExistence type="inferred from homology"/>
<evidence type="ECO:0000256" key="11">
    <source>
        <dbReference type="ARBA" id="ARBA00023136"/>
    </source>
</evidence>
<gene>
    <name evidence="17" type="primary">uppP</name>
    <name evidence="18" type="ORF">RA11412_1934</name>
</gene>
<keyword evidence="10 17" id="KW-1133">Transmembrane helix</keyword>
<evidence type="ECO:0000256" key="1">
    <source>
        <dbReference type="ARBA" id="ARBA00004651"/>
    </source>
</evidence>
<dbReference type="HAMAP" id="MF_01006">
    <property type="entry name" value="Undec_diphosphatase"/>
    <property type="match status" value="1"/>
</dbReference>
<keyword evidence="5 17" id="KW-1003">Cell membrane</keyword>
<dbReference type="EMBL" id="AP017895">
    <property type="protein sequence ID" value="BAV88233.1"/>
    <property type="molecule type" value="Genomic_DNA"/>
</dbReference>
<keyword evidence="11 17" id="KW-0472">Membrane</keyword>
<evidence type="ECO:0000256" key="9">
    <source>
        <dbReference type="ARBA" id="ARBA00022984"/>
    </source>
</evidence>
<evidence type="ECO:0000256" key="14">
    <source>
        <dbReference type="ARBA" id="ARBA00032707"/>
    </source>
</evidence>
<dbReference type="GO" id="GO:0005886">
    <property type="term" value="C:plasma membrane"/>
    <property type="evidence" value="ECO:0007669"/>
    <property type="project" value="UniProtKB-SubCell"/>
</dbReference>
<evidence type="ECO:0000256" key="3">
    <source>
        <dbReference type="ARBA" id="ARBA00012374"/>
    </source>
</evidence>
<feature type="transmembrane region" description="Helical" evidence="17">
    <location>
        <begin position="191"/>
        <end position="212"/>
    </location>
</feature>
<dbReference type="GeneID" id="93860705"/>
<comment type="catalytic activity">
    <reaction evidence="16 17">
        <text>di-trans,octa-cis-undecaprenyl diphosphate + H2O = di-trans,octa-cis-undecaprenyl phosphate + phosphate + H(+)</text>
        <dbReference type="Rhea" id="RHEA:28094"/>
        <dbReference type="ChEBI" id="CHEBI:15377"/>
        <dbReference type="ChEBI" id="CHEBI:15378"/>
        <dbReference type="ChEBI" id="CHEBI:43474"/>
        <dbReference type="ChEBI" id="CHEBI:58405"/>
        <dbReference type="ChEBI" id="CHEBI:60392"/>
        <dbReference type="EC" id="3.6.1.27"/>
    </reaction>
</comment>
<evidence type="ECO:0000313" key="19">
    <source>
        <dbReference type="Proteomes" id="UP000250241"/>
    </source>
</evidence>
<keyword evidence="19" id="KW-1185">Reference proteome</keyword>
<dbReference type="Pfam" id="PF02673">
    <property type="entry name" value="BacA"/>
    <property type="match status" value="1"/>
</dbReference>
<dbReference type="PANTHER" id="PTHR30622">
    <property type="entry name" value="UNDECAPRENYL-DIPHOSPHATASE"/>
    <property type="match status" value="1"/>
</dbReference>
<keyword evidence="7 17" id="KW-0378">Hydrolase</keyword>
<evidence type="ECO:0000256" key="7">
    <source>
        <dbReference type="ARBA" id="ARBA00022801"/>
    </source>
</evidence>
<dbReference type="InterPro" id="IPR003824">
    <property type="entry name" value="UppP"/>
</dbReference>
<comment type="similarity">
    <text evidence="2 17">Belongs to the UppP family.</text>
</comment>
<sequence>MLEGVEWIQAIILGLVQGLTEFLPISSSAHLRIVGQLLPEKADPGAAFTAITQLGTETAVLLYFWRDIVRILSAWFGSLTGRVKRSNPDARMGWLIIIGSIPIGILGLVLEDYIDSTFRSLWIVGTMLIVFAVFLGLADRFGKEQRKIKDLTLGHGLVYGCAQALALIPGVSRSGGTIMAGLFMGYTREAAARYSFLLALPAVFTSGLYKAFKVFTGHEAGGYYGIPSTLLATVIAFGVGYLMIAWFLKYVSSNSYGLFVWYRILLAALIFLGLGFGVISS</sequence>
<name>A0A2Z5R0R2_9MICC</name>
<dbReference type="GO" id="GO:0008360">
    <property type="term" value="P:regulation of cell shape"/>
    <property type="evidence" value="ECO:0007669"/>
    <property type="project" value="UniProtKB-KW"/>
</dbReference>
<dbReference type="NCBIfam" id="TIGR00753">
    <property type="entry name" value="undec_PP_bacA"/>
    <property type="match status" value="1"/>
</dbReference>
<feature type="transmembrane region" description="Helical" evidence="17">
    <location>
        <begin position="224"/>
        <end position="248"/>
    </location>
</feature>
<organism evidence="18 19">
    <name type="scientific">Rothia aeria</name>
    <dbReference type="NCBI Taxonomy" id="172042"/>
    <lineage>
        <taxon>Bacteria</taxon>
        <taxon>Bacillati</taxon>
        <taxon>Actinomycetota</taxon>
        <taxon>Actinomycetes</taxon>
        <taxon>Micrococcales</taxon>
        <taxon>Micrococcaceae</taxon>
        <taxon>Rothia</taxon>
    </lineage>
</organism>
<dbReference type="Proteomes" id="UP000250241">
    <property type="component" value="Chromosome"/>
</dbReference>
<accession>A0A2Z5R0R2</accession>
<evidence type="ECO:0000256" key="4">
    <source>
        <dbReference type="ARBA" id="ARBA00021581"/>
    </source>
</evidence>
<evidence type="ECO:0000256" key="10">
    <source>
        <dbReference type="ARBA" id="ARBA00022989"/>
    </source>
</evidence>
<feature type="transmembrane region" description="Helical" evidence="17">
    <location>
        <begin position="122"/>
        <end position="139"/>
    </location>
</feature>
<protein>
    <recommendedName>
        <fullName evidence="4 17">Undecaprenyl-diphosphatase</fullName>
        <ecNumber evidence="3 17">3.6.1.27</ecNumber>
    </recommendedName>
    <alternativeName>
        <fullName evidence="15 17">Bacitracin resistance protein</fullName>
    </alternativeName>
    <alternativeName>
        <fullName evidence="14 17">Undecaprenyl pyrophosphate phosphatase</fullName>
    </alternativeName>
</protein>
<dbReference type="GO" id="GO:0071555">
    <property type="term" value="P:cell wall organization"/>
    <property type="evidence" value="ECO:0007669"/>
    <property type="project" value="UniProtKB-KW"/>
</dbReference>
<feature type="transmembrane region" description="Helical" evidence="17">
    <location>
        <begin position="151"/>
        <end position="171"/>
    </location>
</feature>
<feature type="transmembrane region" description="Helical" evidence="17">
    <location>
        <begin position="260"/>
        <end position="279"/>
    </location>
</feature>
<dbReference type="AlphaFoldDB" id="A0A2Z5R0R2"/>
<evidence type="ECO:0000256" key="8">
    <source>
        <dbReference type="ARBA" id="ARBA00022960"/>
    </source>
</evidence>
<keyword evidence="12 17" id="KW-0046">Antibiotic resistance</keyword>
<evidence type="ECO:0000256" key="16">
    <source>
        <dbReference type="ARBA" id="ARBA00047594"/>
    </source>
</evidence>
<keyword evidence="8 17" id="KW-0133">Cell shape</keyword>
<evidence type="ECO:0000256" key="15">
    <source>
        <dbReference type="ARBA" id="ARBA00032932"/>
    </source>
</evidence>
<evidence type="ECO:0000256" key="13">
    <source>
        <dbReference type="ARBA" id="ARBA00023316"/>
    </source>
</evidence>
<evidence type="ECO:0000256" key="2">
    <source>
        <dbReference type="ARBA" id="ARBA00010621"/>
    </source>
</evidence>
<evidence type="ECO:0000256" key="5">
    <source>
        <dbReference type="ARBA" id="ARBA00022475"/>
    </source>
</evidence>
<dbReference type="GO" id="GO:0050380">
    <property type="term" value="F:undecaprenyl-diphosphatase activity"/>
    <property type="evidence" value="ECO:0007669"/>
    <property type="project" value="UniProtKB-UniRule"/>
</dbReference>
<dbReference type="EC" id="3.6.1.27" evidence="3 17"/>
<comment type="subcellular location">
    <subcellularLocation>
        <location evidence="1 17">Cell membrane</location>
        <topology evidence="1 17">Multi-pass membrane protein</topology>
    </subcellularLocation>
</comment>
<dbReference type="PANTHER" id="PTHR30622:SF4">
    <property type="entry name" value="UNDECAPRENYL-DIPHOSPHATASE"/>
    <property type="match status" value="1"/>
</dbReference>
<feature type="transmembrane region" description="Helical" evidence="17">
    <location>
        <begin position="92"/>
        <end position="110"/>
    </location>
</feature>
<dbReference type="NCBIfam" id="NF001392">
    <property type="entry name" value="PRK00281.2-1"/>
    <property type="match status" value="1"/>
</dbReference>
<evidence type="ECO:0000256" key="12">
    <source>
        <dbReference type="ARBA" id="ARBA00023251"/>
    </source>
</evidence>
<keyword evidence="9 17" id="KW-0573">Peptidoglycan synthesis</keyword>
<evidence type="ECO:0000256" key="17">
    <source>
        <dbReference type="HAMAP-Rule" id="MF_01006"/>
    </source>
</evidence>
<dbReference type="KEGG" id="raj:RA11412_1934"/>
<comment type="function">
    <text evidence="17">Catalyzes the dephosphorylation of undecaprenyl diphosphate (UPP). Confers resistance to bacitracin.</text>
</comment>
<evidence type="ECO:0000256" key="6">
    <source>
        <dbReference type="ARBA" id="ARBA00022692"/>
    </source>
</evidence>
<keyword evidence="13 17" id="KW-0961">Cell wall biogenesis/degradation</keyword>
<dbReference type="RefSeq" id="WP_128087830.1">
    <property type="nucleotide sequence ID" value="NZ_CAUUGO010000003.1"/>
</dbReference>
<keyword evidence="6 17" id="KW-0812">Transmembrane</keyword>
<dbReference type="GO" id="GO:0009252">
    <property type="term" value="P:peptidoglycan biosynthetic process"/>
    <property type="evidence" value="ECO:0007669"/>
    <property type="project" value="UniProtKB-KW"/>
</dbReference>
<evidence type="ECO:0000313" key="18">
    <source>
        <dbReference type="EMBL" id="BAV88233.1"/>
    </source>
</evidence>